<dbReference type="EMBL" id="JAUSTP010000008">
    <property type="protein sequence ID" value="MDQ0189482.1"/>
    <property type="molecule type" value="Genomic_DNA"/>
</dbReference>
<dbReference type="Proteomes" id="UP001232973">
    <property type="component" value="Unassembled WGS sequence"/>
</dbReference>
<dbReference type="Gene3D" id="6.10.30.10">
    <property type="match status" value="1"/>
</dbReference>
<dbReference type="Pfam" id="PF01796">
    <property type="entry name" value="OB_ChsH2_C"/>
    <property type="match status" value="1"/>
</dbReference>
<comment type="caution">
    <text evidence="3">The sequence shown here is derived from an EMBL/GenBank/DDBJ whole genome shotgun (WGS) entry which is preliminary data.</text>
</comment>
<dbReference type="Pfam" id="PF12172">
    <property type="entry name" value="zf-ChsH2"/>
    <property type="match status" value="1"/>
</dbReference>
<dbReference type="InterPro" id="IPR002878">
    <property type="entry name" value="ChsH2_C"/>
</dbReference>
<protein>
    <submittedName>
        <fullName evidence="3">OB-fold protein</fullName>
    </submittedName>
</protein>
<dbReference type="RefSeq" id="WP_274456288.1">
    <property type="nucleotide sequence ID" value="NZ_CP067097.1"/>
</dbReference>
<reference evidence="3 4" key="1">
    <citation type="submission" date="2023-07" db="EMBL/GenBank/DDBJ databases">
        <title>Genomic Encyclopedia of Type Strains, Phase IV (KMG-IV): sequencing the most valuable type-strain genomes for metagenomic binning, comparative biology and taxonomic classification.</title>
        <authorList>
            <person name="Goeker M."/>
        </authorList>
    </citation>
    <scope>NUCLEOTIDE SEQUENCE [LARGE SCALE GENOMIC DNA]</scope>
    <source>
        <strain evidence="3 4">DSM 4006</strain>
    </source>
</reference>
<dbReference type="PANTHER" id="PTHR34075:SF5">
    <property type="entry name" value="BLR3430 PROTEIN"/>
    <property type="match status" value="1"/>
</dbReference>
<gene>
    <name evidence="3" type="ORF">J2S03_001314</name>
</gene>
<keyword evidence="4" id="KW-1185">Reference proteome</keyword>
<accession>A0ABT9XH11</accession>
<organism evidence="3 4">
    <name type="scientific">Alicyclobacillus cycloheptanicus</name>
    <dbReference type="NCBI Taxonomy" id="1457"/>
    <lineage>
        <taxon>Bacteria</taxon>
        <taxon>Bacillati</taxon>
        <taxon>Bacillota</taxon>
        <taxon>Bacilli</taxon>
        <taxon>Bacillales</taxon>
        <taxon>Alicyclobacillaceae</taxon>
        <taxon>Alicyclobacillus</taxon>
    </lineage>
</organism>
<name>A0ABT9XH11_9BACL</name>
<dbReference type="InterPro" id="IPR022002">
    <property type="entry name" value="ChsH2_Znr"/>
</dbReference>
<dbReference type="SUPFAM" id="SSF50249">
    <property type="entry name" value="Nucleic acid-binding proteins"/>
    <property type="match status" value="1"/>
</dbReference>
<evidence type="ECO:0000259" key="2">
    <source>
        <dbReference type="Pfam" id="PF12172"/>
    </source>
</evidence>
<evidence type="ECO:0000313" key="4">
    <source>
        <dbReference type="Proteomes" id="UP001232973"/>
    </source>
</evidence>
<sequence length="135" mass="15442">MSNGRPIPVRDGDSTPFWNGVDQHELRIQQCQACAAYVFYPRSICPHCFSDQLIWNVSSGRGRIYSYTVVHRSFGPFEQEAPFVVAIVELEEGVRMMTRIVGPASQVKVDAPVRVTYERVDDDLTLPYFQLEETR</sequence>
<dbReference type="InterPro" id="IPR052513">
    <property type="entry name" value="Thioester_dehydratase-like"/>
</dbReference>
<evidence type="ECO:0000259" key="1">
    <source>
        <dbReference type="Pfam" id="PF01796"/>
    </source>
</evidence>
<proteinExistence type="predicted"/>
<dbReference type="InterPro" id="IPR012340">
    <property type="entry name" value="NA-bd_OB-fold"/>
</dbReference>
<dbReference type="PANTHER" id="PTHR34075">
    <property type="entry name" value="BLR3430 PROTEIN"/>
    <property type="match status" value="1"/>
</dbReference>
<feature type="domain" description="ChsH2 rubredoxin-like zinc ribbon" evidence="2">
    <location>
        <begin position="18"/>
        <end position="53"/>
    </location>
</feature>
<feature type="domain" description="ChsH2 C-terminal OB-fold" evidence="1">
    <location>
        <begin position="55"/>
        <end position="117"/>
    </location>
</feature>
<evidence type="ECO:0000313" key="3">
    <source>
        <dbReference type="EMBL" id="MDQ0189482.1"/>
    </source>
</evidence>